<dbReference type="InterPro" id="IPR011990">
    <property type="entry name" value="TPR-like_helical_dom_sf"/>
</dbReference>
<evidence type="ECO:0008006" key="7">
    <source>
        <dbReference type="Google" id="ProtNLM"/>
    </source>
</evidence>
<proteinExistence type="inferred from homology"/>
<dbReference type="PANTHER" id="PTHR47447:SF28">
    <property type="entry name" value="PENTACOTRIPEPTIDE-REPEAT REGION OF PRORP DOMAIN-CONTAINING PROTEIN"/>
    <property type="match status" value="1"/>
</dbReference>
<name>A0A9P5VPU5_9FUNG</name>
<dbReference type="PANTHER" id="PTHR47447">
    <property type="entry name" value="OS03G0856100 PROTEIN"/>
    <property type="match status" value="1"/>
</dbReference>
<comment type="similarity">
    <text evidence="1">Belongs to the CCM1 family.</text>
</comment>
<dbReference type="AlphaFoldDB" id="A0A9P5VPU5"/>
<dbReference type="Gene3D" id="1.25.40.10">
    <property type="entry name" value="Tetratricopeptide repeat domain"/>
    <property type="match status" value="1"/>
</dbReference>
<comment type="function">
    <text evidence="3">Regulates mitochondrial small subunit maturation by controlling 15S rRNA 5'-end processing. Localizes to the 5' precursor of the 15S rRNA in a position that is subsequently occupied by mS47 in the mature yeast mtSSU. Uses structure and sequence-specific RNA recognition, binding to a single-stranded region of the precursor and specifically recognizing bases -6 to -1. The exchange of Ccm1 for mS47 is coupled to the irreversible removal of precursor rRNA that is accompanied by conformational changes of the mitoribosomal proteins uS5m and mS26. These conformational changes signal completion of 5'-end rRNA processing through protection of the mature 5'-end of the 15S rRNA and stabilization of mS47. The removal of the 5' precursor together with the dissociation of Ccm1 may be catalyzed by the 5'-3' exoribonuclease Pet127. Involved in the specific removal of group I introns in mitochondrial encoded transcripts.</text>
</comment>
<dbReference type="Proteomes" id="UP000696485">
    <property type="component" value="Unassembled WGS sequence"/>
</dbReference>
<keyword evidence="6" id="KW-1185">Reference proteome</keyword>
<evidence type="ECO:0000256" key="3">
    <source>
        <dbReference type="ARBA" id="ARBA00044493"/>
    </source>
</evidence>
<organism evidence="5 6">
    <name type="scientific">Podila minutissima</name>
    <dbReference type="NCBI Taxonomy" id="64525"/>
    <lineage>
        <taxon>Eukaryota</taxon>
        <taxon>Fungi</taxon>
        <taxon>Fungi incertae sedis</taxon>
        <taxon>Mucoromycota</taxon>
        <taxon>Mortierellomycotina</taxon>
        <taxon>Mortierellomycetes</taxon>
        <taxon>Mortierellales</taxon>
        <taxon>Mortierellaceae</taxon>
        <taxon>Podila</taxon>
    </lineage>
</organism>
<gene>
    <name evidence="5" type="ORF">BG006_011358</name>
</gene>
<evidence type="ECO:0000313" key="6">
    <source>
        <dbReference type="Proteomes" id="UP000696485"/>
    </source>
</evidence>
<accession>A0A9P5VPU5</accession>
<comment type="caution">
    <text evidence="5">The sequence shown here is derived from an EMBL/GenBank/DDBJ whole genome shotgun (WGS) entry which is preliminary data.</text>
</comment>
<evidence type="ECO:0000256" key="4">
    <source>
        <dbReference type="ARBA" id="ARBA00044511"/>
    </source>
</evidence>
<comment type="subunit">
    <text evidence="4">Binds to mitochondrial small subunit 15S rRNA.</text>
</comment>
<sequence length="211" mass="23114">MVDFKSALEEERTPSIEAANVLLRGLIRESRYEESVSFFHTLTEHHGMKPNADTYRGLIKLTSAYGQLAMTQRLISALKGLGVKRDAELSRDLMTCYVRSRNLTGAIHVFENMDRTGIRKDIHHINVLLEGATGGDLTFPTSPLPPSAASSAASSSIKVSPLTTVGILEIMASLKLRPNAKTWINGNIRTAICTFNSRGRSHDPFLAAYAA</sequence>
<reference evidence="5" key="1">
    <citation type="journal article" date="2020" name="Fungal Divers.">
        <title>Resolving the Mortierellaceae phylogeny through synthesis of multi-gene phylogenetics and phylogenomics.</title>
        <authorList>
            <person name="Vandepol N."/>
            <person name="Liber J."/>
            <person name="Desiro A."/>
            <person name="Na H."/>
            <person name="Kennedy M."/>
            <person name="Barry K."/>
            <person name="Grigoriev I.V."/>
            <person name="Miller A.N."/>
            <person name="O'Donnell K."/>
            <person name="Stajich J.E."/>
            <person name="Bonito G."/>
        </authorList>
    </citation>
    <scope>NUCLEOTIDE SEQUENCE</scope>
    <source>
        <strain evidence="5">NVP1</strain>
    </source>
</reference>
<dbReference type="InterPro" id="IPR002885">
    <property type="entry name" value="PPR_rpt"/>
</dbReference>
<evidence type="ECO:0000256" key="1">
    <source>
        <dbReference type="ARBA" id="ARBA00006192"/>
    </source>
</evidence>
<dbReference type="NCBIfam" id="TIGR00756">
    <property type="entry name" value="PPR"/>
    <property type="match status" value="1"/>
</dbReference>
<keyword evidence="2" id="KW-0677">Repeat</keyword>
<evidence type="ECO:0000313" key="5">
    <source>
        <dbReference type="EMBL" id="KAF9335502.1"/>
    </source>
</evidence>
<evidence type="ECO:0000256" key="2">
    <source>
        <dbReference type="ARBA" id="ARBA00022737"/>
    </source>
</evidence>
<protein>
    <recommendedName>
        <fullName evidence="7">Pentatricopeptide repeat-containing protein</fullName>
    </recommendedName>
</protein>
<dbReference type="EMBL" id="JAAAUY010000097">
    <property type="protein sequence ID" value="KAF9335502.1"/>
    <property type="molecule type" value="Genomic_DNA"/>
</dbReference>